<keyword evidence="1" id="KW-0862">Zinc</keyword>
<evidence type="ECO:0000313" key="5">
    <source>
        <dbReference type="Proteomes" id="UP000692954"/>
    </source>
</evidence>
<dbReference type="OrthoDB" id="308020at2759"/>
<evidence type="ECO:0000313" key="4">
    <source>
        <dbReference type="EMBL" id="CAD8085557.1"/>
    </source>
</evidence>
<keyword evidence="5" id="KW-1185">Reference proteome</keyword>
<feature type="compositionally biased region" description="Basic and acidic residues" evidence="2">
    <location>
        <begin position="36"/>
        <end position="46"/>
    </location>
</feature>
<evidence type="ECO:0000256" key="1">
    <source>
        <dbReference type="PROSITE-ProRule" id="PRU00042"/>
    </source>
</evidence>
<feature type="region of interest" description="Disordered" evidence="2">
    <location>
        <begin position="36"/>
        <end position="62"/>
    </location>
</feature>
<dbReference type="Proteomes" id="UP000692954">
    <property type="component" value="Unassembled WGS sequence"/>
</dbReference>
<keyword evidence="1" id="KW-0479">Metal-binding</keyword>
<dbReference type="InterPro" id="IPR013087">
    <property type="entry name" value="Znf_C2H2_type"/>
</dbReference>
<keyword evidence="1" id="KW-0863">Zinc-finger</keyword>
<protein>
    <recommendedName>
        <fullName evidence="3">C2H2-type domain-containing protein</fullName>
    </recommendedName>
</protein>
<proteinExistence type="predicted"/>
<comment type="caution">
    <text evidence="4">The sequence shown here is derived from an EMBL/GenBank/DDBJ whole genome shotgun (WGS) entry which is preliminary data.</text>
</comment>
<dbReference type="AlphaFoldDB" id="A0A8S1MXD4"/>
<feature type="compositionally biased region" description="Polar residues" evidence="2">
    <location>
        <begin position="47"/>
        <end position="62"/>
    </location>
</feature>
<dbReference type="EMBL" id="CAJJDN010000048">
    <property type="protein sequence ID" value="CAD8085557.1"/>
    <property type="molecule type" value="Genomic_DNA"/>
</dbReference>
<accession>A0A8S1MXD4</accession>
<evidence type="ECO:0000256" key="2">
    <source>
        <dbReference type="SAM" id="MobiDB-lite"/>
    </source>
</evidence>
<dbReference type="PROSITE" id="PS50157">
    <property type="entry name" value="ZINC_FINGER_C2H2_2"/>
    <property type="match status" value="1"/>
</dbReference>
<gene>
    <name evidence="4" type="ORF">PSON_ATCC_30995.1.T0480217</name>
</gene>
<sequence>MNQFSEQCNQITLQQMQIIQNYYQNCVFKQKVKVHENDDKKDDENTPNKSVIQNQQEEPQKQINNKFKIIQENELHYNRFSKEIHQQDSQLVFDCQFCPKVFKNNVSLYWHTCQKHELENQ</sequence>
<dbReference type="PROSITE" id="PS00028">
    <property type="entry name" value="ZINC_FINGER_C2H2_1"/>
    <property type="match status" value="1"/>
</dbReference>
<organism evidence="4 5">
    <name type="scientific">Paramecium sonneborni</name>
    <dbReference type="NCBI Taxonomy" id="65129"/>
    <lineage>
        <taxon>Eukaryota</taxon>
        <taxon>Sar</taxon>
        <taxon>Alveolata</taxon>
        <taxon>Ciliophora</taxon>
        <taxon>Intramacronucleata</taxon>
        <taxon>Oligohymenophorea</taxon>
        <taxon>Peniculida</taxon>
        <taxon>Parameciidae</taxon>
        <taxon>Paramecium</taxon>
    </lineage>
</organism>
<dbReference type="GO" id="GO:0008270">
    <property type="term" value="F:zinc ion binding"/>
    <property type="evidence" value="ECO:0007669"/>
    <property type="project" value="UniProtKB-KW"/>
</dbReference>
<evidence type="ECO:0000259" key="3">
    <source>
        <dbReference type="PROSITE" id="PS50157"/>
    </source>
</evidence>
<feature type="domain" description="C2H2-type" evidence="3">
    <location>
        <begin position="93"/>
        <end position="121"/>
    </location>
</feature>
<name>A0A8S1MXD4_9CILI</name>
<reference evidence="4" key="1">
    <citation type="submission" date="2021-01" db="EMBL/GenBank/DDBJ databases">
        <authorList>
            <consortium name="Genoscope - CEA"/>
            <person name="William W."/>
        </authorList>
    </citation>
    <scope>NUCLEOTIDE SEQUENCE</scope>
</reference>